<dbReference type="GO" id="GO:0007264">
    <property type="term" value="P:small GTPase-mediated signal transduction"/>
    <property type="evidence" value="ECO:0007669"/>
    <property type="project" value="InterPro"/>
</dbReference>
<keyword evidence="8" id="KW-0449">Lipoprotein</keyword>
<dbReference type="PROSITE" id="PS51419">
    <property type="entry name" value="RAB"/>
    <property type="match status" value="1"/>
</dbReference>
<dbReference type="GO" id="GO:0007015">
    <property type="term" value="P:actin filament organization"/>
    <property type="evidence" value="ECO:0007669"/>
    <property type="project" value="UniProtKB-ARBA"/>
</dbReference>
<dbReference type="InterPro" id="IPR003578">
    <property type="entry name" value="Small_GTPase_Rho"/>
</dbReference>
<name>U3IBY6_ANAPP</name>
<dbReference type="PROSITE" id="PS51420">
    <property type="entry name" value="RHO"/>
    <property type="match status" value="1"/>
</dbReference>
<dbReference type="SMART" id="SM00175">
    <property type="entry name" value="RAB"/>
    <property type="match status" value="1"/>
</dbReference>
<feature type="compositionally biased region" description="Low complexity" evidence="10">
    <location>
        <begin position="59"/>
        <end position="91"/>
    </location>
</feature>
<dbReference type="PRINTS" id="PR00449">
    <property type="entry name" value="RASTRNSFRMNG"/>
</dbReference>
<keyword evidence="12" id="KW-1185">Reference proteome</keyword>
<keyword evidence="7" id="KW-0472">Membrane</keyword>
<evidence type="ECO:0000256" key="8">
    <source>
        <dbReference type="ARBA" id="ARBA00023288"/>
    </source>
</evidence>
<dbReference type="GeneTree" id="ENSGT00940000158903"/>
<feature type="region of interest" description="Disordered" evidence="10">
    <location>
        <begin position="59"/>
        <end position="178"/>
    </location>
</feature>
<accession>U3IBY6</accession>
<evidence type="ECO:0000256" key="2">
    <source>
        <dbReference type="ARBA" id="ARBA00010142"/>
    </source>
</evidence>
<reference evidence="11" key="2">
    <citation type="submission" date="2025-08" db="UniProtKB">
        <authorList>
            <consortium name="Ensembl"/>
        </authorList>
    </citation>
    <scope>IDENTIFICATION</scope>
</reference>
<dbReference type="NCBIfam" id="TIGR00231">
    <property type="entry name" value="small_GTP"/>
    <property type="match status" value="1"/>
</dbReference>
<evidence type="ECO:0000256" key="3">
    <source>
        <dbReference type="ARBA" id="ARBA00022475"/>
    </source>
</evidence>
<dbReference type="SUPFAM" id="SSF52540">
    <property type="entry name" value="P-loop containing nucleoside triphosphate hydrolases"/>
    <property type="match status" value="1"/>
</dbReference>
<comment type="subcellular location">
    <subcellularLocation>
        <location evidence="1">Cell membrane</location>
    </subcellularLocation>
</comment>
<dbReference type="GO" id="GO:0003924">
    <property type="term" value="F:GTPase activity"/>
    <property type="evidence" value="ECO:0007669"/>
    <property type="project" value="InterPro"/>
</dbReference>
<keyword evidence="9" id="KW-0636">Prenylation</keyword>
<dbReference type="InterPro" id="IPR005225">
    <property type="entry name" value="Small_GTP-bd"/>
</dbReference>
<evidence type="ECO:0000313" key="11">
    <source>
        <dbReference type="Ensembl" id="ENSAPLP00000004758.2"/>
    </source>
</evidence>
<dbReference type="PROSITE" id="PS51421">
    <property type="entry name" value="RAS"/>
    <property type="match status" value="1"/>
</dbReference>
<feature type="compositionally biased region" description="Gly residues" evidence="10">
    <location>
        <begin position="154"/>
        <end position="169"/>
    </location>
</feature>
<evidence type="ECO:0000256" key="1">
    <source>
        <dbReference type="ARBA" id="ARBA00004236"/>
    </source>
</evidence>
<evidence type="ECO:0000256" key="4">
    <source>
        <dbReference type="ARBA" id="ARBA00022481"/>
    </source>
</evidence>
<protein>
    <submittedName>
        <fullName evidence="11">Ras homolog family member F, filopodia associated</fullName>
    </submittedName>
</protein>
<reference evidence="11" key="3">
    <citation type="submission" date="2025-09" db="UniProtKB">
        <authorList>
            <consortium name="Ensembl"/>
        </authorList>
    </citation>
    <scope>IDENTIFICATION</scope>
</reference>
<dbReference type="PANTHER" id="PTHR24072">
    <property type="entry name" value="RHO FAMILY GTPASE"/>
    <property type="match status" value="1"/>
</dbReference>
<gene>
    <name evidence="11" type="primary">RHOF</name>
</gene>
<dbReference type="STRING" id="8840.ENSAPLP00000004758"/>
<dbReference type="GO" id="GO:0005525">
    <property type="term" value="F:GTP binding"/>
    <property type="evidence" value="ECO:0007669"/>
    <property type="project" value="UniProtKB-KW"/>
</dbReference>
<keyword evidence="4" id="KW-0488">Methylation</keyword>
<keyword evidence="3" id="KW-1003">Cell membrane</keyword>
<dbReference type="InterPro" id="IPR001806">
    <property type="entry name" value="Small_GTPase"/>
</dbReference>
<sequence length="393" mass="40729">MEAPWGEARWLPVAHQQGLGASPGGWGHQVRVRREAGGSAEGALGAEGSQCAEGALGAEAAPGAEEAEGAAGAEGDEGAAGAEGAAGVEGAPGRRGHLPTGPRSPEEPRPLLTGLGGGSAAPGGARSHLRRWRPGRGQSPAGRGRCLTAPGRPESGGGGSVGRPGGAGAPGSAPLPMEAANGALADGAAGSKGGKGSGKKEVKVVIVGDGGCGKTSLLMVYAKGAFPEQYAPSVFEKYTTSVTIGKKEVVLNLYDTAGQEDYDRLRPLSYQNTNVVLICYDVMNPTSYDNVAVKWYPEVNHFCRGVPLVLIGCKTDLRKDKEQLRKLRASKQEPITYNQGEAACQQINAEVYLECSAKCRENIEKVFKEATTIALSAMKKAKRQKKQRVCSVL</sequence>
<comment type="similarity">
    <text evidence="2">Belongs to the small GTPase superfamily. Rho family.</text>
</comment>
<keyword evidence="5" id="KW-0547">Nucleotide-binding</keyword>
<evidence type="ECO:0000256" key="7">
    <source>
        <dbReference type="ARBA" id="ARBA00023136"/>
    </source>
</evidence>
<dbReference type="Gene3D" id="3.40.50.300">
    <property type="entry name" value="P-loop containing nucleotide triphosphate hydrolases"/>
    <property type="match status" value="1"/>
</dbReference>
<dbReference type="SMART" id="SM00176">
    <property type="entry name" value="RAN"/>
    <property type="match status" value="1"/>
</dbReference>
<dbReference type="InterPro" id="IPR027417">
    <property type="entry name" value="P-loop_NTPase"/>
</dbReference>
<dbReference type="CDD" id="cd04132">
    <property type="entry name" value="Rho4_like"/>
    <property type="match status" value="1"/>
</dbReference>
<evidence type="ECO:0000256" key="9">
    <source>
        <dbReference type="ARBA" id="ARBA00023289"/>
    </source>
</evidence>
<organism evidence="11 12">
    <name type="scientific">Anas platyrhynchos platyrhynchos</name>
    <name type="common">Northern mallard</name>
    <dbReference type="NCBI Taxonomy" id="8840"/>
    <lineage>
        <taxon>Eukaryota</taxon>
        <taxon>Metazoa</taxon>
        <taxon>Chordata</taxon>
        <taxon>Craniata</taxon>
        <taxon>Vertebrata</taxon>
        <taxon>Euteleostomi</taxon>
        <taxon>Archelosauria</taxon>
        <taxon>Archosauria</taxon>
        <taxon>Dinosauria</taxon>
        <taxon>Saurischia</taxon>
        <taxon>Theropoda</taxon>
        <taxon>Coelurosauria</taxon>
        <taxon>Aves</taxon>
        <taxon>Neognathae</taxon>
        <taxon>Galloanserae</taxon>
        <taxon>Anseriformes</taxon>
        <taxon>Anatidae</taxon>
        <taxon>Anatinae</taxon>
        <taxon>Anas</taxon>
    </lineage>
</organism>
<dbReference type="SMART" id="SM00173">
    <property type="entry name" value="RAS"/>
    <property type="match status" value="1"/>
</dbReference>
<evidence type="ECO:0000313" key="12">
    <source>
        <dbReference type="Proteomes" id="UP000016666"/>
    </source>
</evidence>
<dbReference type="GO" id="GO:0005886">
    <property type="term" value="C:plasma membrane"/>
    <property type="evidence" value="ECO:0007669"/>
    <property type="project" value="UniProtKB-SubCell"/>
</dbReference>
<evidence type="ECO:0000256" key="6">
    <source>
        <dbReference type="ARBA" id="ARBA00023134"/>
    </source>
</evidence>
<dbReference type="SMART" id="SM00174">
    <property type="entry name" value="RHO"/>
    <property type="match status" value="1"/>
</dbReference>
<dbReference type="HOGENOM" id="CLU_041217_21_2_1"/>
<evidence type="ECO:0000256" key="5">
    <source>
        <dbReference type="ARBA" id="ARBA00022741"/>
    </source>
</evidence>
<proteinExistence type="inferred from homology"/>
<dbReference type="AlphaFoldDB" id="U3IBY6"/>
<evidence type="ECO:0000256" key="10">
    <source>
        <dbReference type="SAM" id="MobiDB-lite"/>
    </source>
</evidence>
<dbReference type="OMA" id="RRPIRAC"/>
<dbReference type="Proteomes" id="UP000016666">
    <property type="component" value="Chromosome 16"/>
</dbReference>
<keyword evidence="6" id="KW-0342">GTP-binding</keyword>
<reference evidence="11 12" key="1">
    <citation type="submission" date="2017-10" db="EMBL/GenBank/DDBJ databases">
        <title>A new Pekin duck reference genome.</title>
        <authorList>
            <person name="Hou Z.-C."/>
            <person name="Zhou Z.-K."/>
            <person name="Zhu F."/>
            <person name="Hou S.-S."/>
        </authorList>
    </citation>
    <scope>NUCLEOTIDE SEQUENCE [LARGE SCALE GENOMIC DNA]</scope>
</reference>
<dbReference type="Pfam" id="PF00071">
    <property type="entry name" value="Ras"/>
    <property type="match status" value="1"/>
</dbReference>
<dbReference type="Ensembl" id="ENSAPLT00000005378.2">
    <property type="protein sequence ID" value="ENSAPLP00000004758.2"/>
    <property type="gene ID" value="ENSAPLG00000005211.2"/>
</dbReference>
<dbReference type="FunFam" id="3.40.50.300:FF:000676">
    <property type="entry name" value="Ras homolog family member F"/>
    <property type="match status" value="1"/>
</dbReference>